<name>A0A8H5ZPL2_COCSA</name>
<evidence type="ECO:0000313" key="2">
    <source>
        <dbReference type="EMBL" id="KAF5851885.1"/>
    </source>
</evidence>
<dbReference type="AlphaFoldDB" id="A0A8H5ZPL2"/>
<dbReference type="EMBL" id="WNKQ01000004">
    <property type="protein sequence ID" value="KAF5851885.1"/>
    <property type="molecule type" value="Genomic_DNA"/>
</dbReference>
<dbReference type="PANTHER" id="PTHR22891">
    <property type="entry name" value="EUKARYOTIC TRANSLATION INITIATION FACTOR 2C"/>
    <property type="match status" value="1"/>
</dbReference>
<dbReference type="Proteomes" id="UP000624244">
    <property type="component" value="Unassembled WGS sequence"/>
</dbReference>
<reference evidence="2" key="1">
    <citation type="submission" date="2019-11" db="EMBL/GenBank/DDBJ databases">
        <title>Bipolaris sorokiniana Genome sequencing.</title>
        <authorList>
            <person name="Wang H."/>
        </authorList>
    </citation>
    <scope>NUCLEOTIDE SEQUENCE</scope>
</reference>
<comment type="caution">
    <text evidence="2">The sequence shown here is derived from an EMBL/GenBank/DDBJ whole genome shotgun (WGS) entry which is preliminary data.</text>
</comment>
<sequence>MLLASGLWGVTNSLLGGYVTNEAVNNISLRFKLFLLSVFHHGELPVPYTIFPSYFYIQITHTISFLISTLHIGFKKMSDFERLTEPSLRRHMNDDPCVICGTSGHDAYDGACPKLNVPTAMDSPLARIYGPGKANAARQTIVKFRKSKKPRYQDPAEEATTDANVEVLARVQLEDQTQNITEGSAKDATMDAAKDTVKDTVKGTVTEEDVMLNRILRSIGRSTEGLRAVRDITQTDPVETCAPKFVHVPDKDPVGPGNAFQSELALSRAKKAEFPLRKAFAQASSDVLTNHFEVRFKPKTRFFIYEILKIPGGKSKRKAKYIFKAAEEAWGMLRDNKQYYATDHVKTIVAWKNLHETIGYQPVILGDDGTQAGAIWQPKAIADGNERVQLFLKLHHELKLDGLYRYMDARHQESDPEFNFNPIISALNLAITSSMTSSVFQQSSNKFFVKDGYVDLPGKRSLKSLCTIRGYYFTIKPGIQKIFLNVNPATNAFFRPITVGEFLSDDTFSEDERVRLLKTLRLYIEYERLPNKDNQYQINRLNKPHNRVKSVFEMGRKFSDPSMRFLNSTDPKNNIHVEKHLRNVNGNEREPVYYPREYLRILPYQIYKKLLPEELIDNMLKLAAHVPDTSRRLVEVEGMESLGLNPRDGEQPLPGCSQLLINPTMLKIPSAQLRALTISYGSGTPDARPNDKAQWNLGKLKSFSTLLATLARSNLQLDREDTVNIYNNFNHLLSRYNVCSGAKCLSSAFVQGLRGVLYVSIKATIQESIQSMKQGHPRADFVIILLKNKSIPVYSAFKDVVDRYEALQSLCMTKAPNIKRGALIRTSPSTWPTS</sequence>
<evidence type="ECO:0000313" key="3">
    <source>
        <dbReference type="Proteomes" id="UP000624244"/>
    </source>
</evidence>
<dbReference type="SUPFAM" id="SSF101690">
    <property type="entry name" value="PAZ domain"/>
    <property type="match status" value="1"/>
</dbReference>
<evidence type="ECO:0000259" key="1">
    <source>
        <dbReference type="Pfam" id="PF08699"/>
    </source>
</evidence>
<feature type="domain" description="Argonaute linker 1" evidence="1">
    <location>
        <begin position="445"/>
        <end position="494"/>
    </location>
</feature>
<gene>
    <name evidence="2" type="ORF">GGP41_000637</name>
</gene>
<protein>
    <recommendedName>
        <fullName evidence="1">Argonaute linker 1 domain-containing protein</fullName>
    </recommendedName>
</protein>
<dbReference type="InterPro" id="IPR014811">
    <property type="entry name" value="ArgoL1"/>
</dbReference>
<dbReference type="Pfam" id="PF08699">
    <property type="entry name" value="ArgoL1"/>
    <property type="match status" value="1"/>
</dbReference>
<organism evidence="2 3">
    <name type="scientific">Cochliobolus sativus</name>
    <name type="common">Common root rot and spot blotch fungus</name>
    <name type="synonym">Bipolaris sorokiniana</name>
    <dbReference type="NCBI Taxonomy" id="45130"/>
    <lineage>
        <taxon>Eukaryota</taxon>
        <taxon>Fungi</taxon>
        <taxon>Dikarya</taxon>
        <taxon>Ascomycota</taxon>
        <taxon>Pezizomycotina</taxon>
        <taxon>Dothideomycetes</taxon>
        <taxon>Pleosporomycetidae</taxon>
        <taxon>Pleosporales</taxon>
        <taxon>Pleosporineae</taxon>
        <taxon>Pleosporaceae</taxon>
        <taxon>Bipolaris</taxon>
    </lineage>
</organism>
<proteinExistence type="predicted"/>
<accession>A0A8H5ZPL2</accession>
<dbReference type="InterPro" id="IPR036085">
    <property type="entry name" value="PAZ_dom_sf"/>
</dbReference>